<dbReference type="GO" id="GO:0006302">
    <property type="term" value="P:double-strand break repair"/>
    <property type="evidence" value="ECO:0007669"/>
    <property type="project" value="InterPro"/>
</dbReference>
<dbReference type="Pfam" id="PF13558">
    <property type="entry name" value="SbcC_Walker_B"/>
    <property type="match status" value="1"/>
</dbReference>
<dbReference type="RefSeq" id="WP_179518282.1">
    <property type="nucleotide sequence ID" value="NZ_JACCAC010000001.1"/>
</dbReference>
<dbReference type="EMBL" id="JACCAC010000001">
    <property type="protein sequence ID" value="NYG55924.1"/>
    <property type="molecule type" value="Genomic_DNA"/>
</dbReference>
<gene>
    <name evidence="7" type="ORF">BJ989_002228</name>
</gene>
<evidence type="ECO:0000256" key="1">
    <source>
        <dbReference type="ARBA" id="ARBA00006930"/>
    </source>
</evidence>
<dbReference type="SUPFAM" id="SSF52540">
    <property type="entry name" value="P-loop containing nucleoside triphosphate hydrolases"/>
    <property type="match status" value="1"/>
</dbReference>
<feature type="region of interest" description="Disordered" evidence="5">
    <location>
        <begin position="528"/>
        <end position="566"/>
    </location>
</feature>
<comment type="similarity">
    <text evidence="1">Belongs to the SMC family. SbcC subfamily.</text>
</comment>
<protein>
    <recommendedName>
        <fullName evidence="3">Nuclease SbcCD subunit C</fullName>
    </recommendedName>
</protein>
<feature type="coiled-coil region" evidence="4">
    <location>
        <begin position="257"/>
        <end position="318"/>
    </location>
</feature>
<accession>A0A7Y9RV71</accession>
<comment type="subunit">
    <text evidence="2">Heterodimer of SbcC and SbcD.</text>
</comment>
<keyword evidence="8" id="KW-1185">Reference proteome</keyword>
<reference evidence="7 8" key="1">
    <citation type="submission" date="2020-07" db="EMBL/GenBank/DDBJ databases">
        <title>Sequencing the genomes of 1000 actinobacteria strains.</title>
        <authorList>
            <person name="Klenk H.-P."/>
        </authorList>
    </citation>
    <scope>NUCLEOTIDE SEQUENCE [LARGE SCALE GENOMIC DNA]</scope>
    <source>
        <strain evidence="7 8">DSM 24552</strain>
    </source>
</reference>
<evidence type="ECO:0000256" key="4">
    <source>
        <dbReference type="SAM" id="Coils"/>
    </source>
</evidence>
<name>A0A7Y9RV71_9ACTN</name>
<dbReference type="GO" id="GO:0016887">
    <property type="term" value="F:ATP hydrolysis activity"/>
    <property type="evidence" value="ECO:0007669"/>
    <property type="project" value="InterPro"/>
</dbReference>
<sequence>MRLHHLRISAFGPFAGTVEVDLDELSEAGLFLLSGPTGAGKTSVLDAVCFALYGDVPGDRAQARSLRCDRAAPEAAPRVELEATLAGRRLRLVRSPAWERPKRRGSGTTRQQASVSVSERVGEEWRPLTHRLDEAGHLVADLLGMTLTQFTQVALLPQGRFQAFLRARSEERHALLARLFRTSRFEDVERWLRERRVELRRTSEAHHRAVCDLVSRISEAAGEAVPEAWRSAGDATTLDLSGPADDDALTAWARSHLEAAERSAEAASTRVAAATEAEAVVRAAAESARQLHEHHTRLERARREQAELDAAAATAAAEVAALDAARRAAGVAPLHRRAVETTAALAAAEREAADAVGAVADGLGVLVVERDEVARLRCAAEEAVGELRAALSRAERLPVLVRRHRESTRRTDAVLREAADVAARRAGLPARLDDLERAVAAARQATTDHRAAAARVAELAARLSARRDAERLEAELARARSVWLDARQLALAAHEELLAVRQARIEGMAAEIAVGLAVGACCPVCGSDEHPRKAATAPGAPDEHAERAAQRRLDDARASEHLHDQQVRDLATRRALALARAGDASGATESTTEQLAGALAAAEAEHRTLGTAAERLPGAERAWAAAQDEATELAARAAALTTEAATLRRGAAEVADEHAALLRDLRAAAAVAGAVVPGADDGTGAGTGEDVDASATVAPPLGTAHGLVEALEHARRDQQGLVERCRRAEKALDTAAAVTRQAAAAAHAVAAAATEAGFGHGPGAVSAAVAASRAPAEVEALERSVARHRDRCAAVAAVLASPDLDDVRDLAPDALPDLDRLGHEHRLARDAVGSAREEAAAATARAERLAALATDLDDAAARWAPVRSQLSVVAGLASFCEGRSPDNRLQVRLSAYVLAHRLGQVVAAANERLARMTGRRYALEHTGRRGAGETRGGLSLLVRDDWSGETRDPATLSGGETFVVALALALGLADVIAHEAGGAELDTLFVDEGFGSLDADTLDEVLDVLDALREGGRVVGVVSHVAEVRERVPTRLEVRKDRDGSTLRTVRA</sequence>
<dbReference type="Gene3D" id="3.40.50.300">
    <property type="entry name" value="P-loop containing nucleotide triphosphate hydrolases"/>
    <property type="match status" value="2"/>
</dbReference>
<keyword evidence="7" id="KW-0269">Exonuclease</keyword>
<evidence type="ECO:0000256" key="2">
    <source>
        <dbReference type="ARBA" id="ARBA00011322"/>
    </source>
</evidence>
<dbReference type="InterPro" id="IPR038729">
    <property type="entry name" value="Rad50/SbcC_AAA"/>
</dbReference>
<dbReference type="PANTHER" id="PTHR32114:SF2">
    <property type="entry name" value="ABC TRANSPORTER ABCH.3"/>
    <property type="match status" value="1"/>
</dbReference>
<proteinExistence type="inferred from homology"/>
<evidence type="ECO:0000259" key="6">
    <source>
        <dbReference type="Pfam" id="PF13476"/>
    </source>
</evidence>
<evidence type="ECO:0000313" key="8">
    <source>
        <dbReference type="Proteomes" id="UP000544110"/>
    </source>
</evidence>
<comment type="caution">
    <text evidence="7">The sequence shown here is derived from an EMBL/GenBank/DDBJ whole genome shotgun (WGS) entry which is preliminary data.</text>
</comment>
<keyword evidence="4" id="KW-0175">Coiled coil</keyword>
<dbReference type="Proteomes" id="UP000544110">
    <property type="component" value="Unassembled WGS sequence"/>
</dbReference>
<feature type="compositionally biased region" description="Basic and acidic residues" evidence="5">
    <location>
        <begin position="541"/>
        <end position="566"/>
    </location>
</feature>
<evidence type="ECO:0000256" key="5">
    <source>
        <dbReference type="SAM" id="MobiDB-lite"/>
    </source>
</evidence>
<dbReference type="AlphaFoldDB" id="A0A7Y9RV71"/>
<dbReference type="PANTHER" id="PTHR32114">
    <property type="entry name" value="ABC TRANSPORTER ABCH.3"/>
    <property type="match status" value="1"/>
</dbReference>
<keyword evidence="7" id="KW-0378">Hydrolase</keyword>
<dbReference type="Pfam" id="PF13476">
    <property type="entry name" value="AAA_23"/>
    <property type="match status" value="1"/>
</dbReference>
<dbReference type="GO" id="GO:0004527">
    <property type="term" value="F:exonuclease activity"/>
    <property type="evidence" value="ECO:0007669"/>
    <property type="project" value="UniProtKB-KW"/>
</dbReference>
<keyword evidence="7" id="KW-0540">Nuclease</keyword>
<organism evidence="7 8">
    <name type="scientific">Nocardioides perillae</name>
    <dbReference type="NCBI Taxonomy" id="1119534"/>
    <lineage>
        <taxon>Bacteria</taxon>
        <taxon>Bacillati</taxon>
        <taxon>Actinomycetota</taxon>
        <taxon>Actinomycetes</taxon>
        <taxon>Propionibacteriales</taxon>
        <taxon>Nocardioidaceae</taxon>
        <taxon>Nocardioides</taxon>
    </lineage>
</organism>
<dbReference type="InterPro" id="IPR027417">
    <property type="entry name" value="P-loop_NTPase"/>
</dbReference>
<evidence type="ECO:0000256" key="3">
    <source>
        <dbReference type="ARBA" id="ARBA00013368"/>
    </source>
</evidence>
<evidence type="ECO:0000313" key="7">
    <source>
        <dbReference type="EMBL" id="NYG55924.1"/>
    </source>
</evidence>
<feature type="domain" description="Rad50/SbcC-type AAA" evidence="6">
    <location>
        <begin position="6"/>
        <end position="181"/>
    </location>
</feature>